<evidence type="ECO:0000313" key="10">
    <source>
        <dbReference type="EMBL" id="GGI17258.1"/>
    </source>
</evidence>
<dbReference type="GO" id="GO:0005886">
    <property type="term" value="C:plasma membrane"/>
    <property type="evidence" value="ECO:0007669"/>
    <property type="project" value="UniProtKB-SubCell"/>
</dbReference>
<reference evidence="11" key="1">
    <citation type="journal article" date="2019" name="Int. J. Syst. Evol. Microbiol.">
        <title>The Global Catalogue of Microorganisms (GCM) 10K type strain sequencing project: providing services to taxonomists for standard genome sequencing and annotation.</title>
        <authorList>
            <consortium name="The Broad Institute Genomics Platform"/>
            <consortium name="The Broad Institute Genome Sequencing Center for Infectious Disease"/>
            <person name="Wu L."/>
            <person name="Ma J."/>
        </authorList>
    </citation>
    <scope>NUCLEOTIDE SEQUENCE [LARGE SCALE GENOMIC DNA]</scope>
    <source>
        <strain evidence="11">CCM 2767</strain>
    </source>
</reference>
<dbReference type="FunFam" id="1.20.1720.10:FF:000005">
    <property type="entry name" value="Bcr/CflA family efflux transporter"/>
    <property type="match status" value="1"/>
</dbReference>
<keyword evidence="8" id="KW-0997">Cell inner membrane</keyword>
<dbReference type="Proteomes" id="UP000642180">
    <property type="component" value="Unassembled WGS sequence"/>
</dbReference>
<dbReference type="NCBIfam" id="TIGR00710">
    <property type="entry name" value="efflux_Bcr_CflA"/>
    <property type="match status" value="1"/>
</dbReference>
<dbReference type="InterPro" id="IPR020846">
    <property type="entry name" value="MFS_dom"/>
</dbReference>
<dbReference type="InterPro" id="IPR011701">
    <property type="entry name" value="MFS"/>
</dbReference>
<dbReference type="Gene3D" id="1.20.1720.10">
    <property type="entry name" value="Multidrug resistance protein D"/>
    <property type="match status" value="1"/>
</dbReference>
<dbReference type="AlphaFoldDB" id="A0A8J3ANS2"/>
<feature type="transmembrane region" description="Helical" evidence="8">
    <location>
        <begin position="177"/>
        <end position="195"/>
    </location>
</feature>
<keyword evidence="5 8" id="KW-0812">Transmembrane</keyword>
<name>A0A8J3ANS2_9BURK</name>
<evidence type="ECO:0000256" key="5">
    <source>
        <dbReference type="ARBA" id="ARBA00022692"/>
    </source>
</evidence>
<feature type="domain" description="Major facilitator superfamily (MFS) profile" evidence="9">
    <location>
        <begin position="19"/>
        <end position="407"/>
    </location>
</feature>
<keyword evidence="4" id="KW-1003">Cell membrane</keyword>
<evidence type="ECO:0000256" key="1">
    <source>
        <dbReference type="ARBA" id="ARBA00004651"/>
    </source>
</evidence>
<feature type="transmembrane region" description="Helical" evidence="8">
    <location>
        <begin position="226"/>
        <end position="244"/>
    </location>
</feature>
<keyword evidence="7 8" id="KW-0472">Membrane</keyword>
<feature type="transmembrane region" description="Helical" evidence="8">
    <location>
        <begin position="146"/>
        <end position="165"/>
    </location>
</feature>
<evidence type="ECO:0000256" key="3">
    <source>
        <dbReference type="ARBA" id="ARBA00022448"/>
    </source>
</evidence>
<dbReference type="InterPro" id="IPR004812">
    <property type="entry name" value="Efflux_drug-R_Bcr/CmlA"/>
</dbReference>
<proteinExistence type="inferred from homology"/>
<evidence type="ECO:0000256" key="4">
    <source>
        <dbReference type="ARBA" id="ARBA00022475"/>
    </source>
</evidence>
<evidence type="ECO:0000259" key="9">
    <source>
        <dbReference type="PROSITE" id="PS50850"/>
    </source>
</evidence>
<feature type="transmembrane region" description="Helical" evidence="8">
    <location>
        <begin position="356"/>
        <end position="377"/>
    </location>
</feature>
<organism evidence="10 11">
    <name type="scientific">Oxalicibacterium faecigallinarum</name>
    <dbReference type="NCBI Taxonomy" id="573741"/>
    <lineage>
        <taxon>Bacteria</taxon>
        <taxon>Pseudomonadati</taxon>
        <taxon>Pseudomonadota</taxon>
        <taxon>Betaproteobacteria</taxon>
        <taxon>Burkholderiales</taxon>
        <taxon>Oxalobacteraceae</taxon>
        <taxon>Oxalicibacterium</taxon>
    </lineage>
</organism>
<gene>
    <name evidence="10" type="ORF">GCM10008066_08080</name>
</gene>
<dbReference type="PANTHER" id="PTHR23502:SF132">
    <property type="entry name" value="POLYAMINE TRANSPORTER 2-RELATED"/>
    <property type="match status" value="1"/>
</dbReference>
<dbReference type="EMBL" id="BMDI01000001">
    <property type="protein sequence ID" value="GGI17258.1"/>
    <property type="molecule type" value="Genomic_DNA"/>
</dbReference>
<evidence type="ECO:0000256" key="6">
    <source>
        <dbReference type="ARBA" id="ARBA00022989"/>
    </source>
</evidence>
<accession>A0A8J3ANS2</accession>
<dbReference type="Pfam" id="PF07690">
    <property type="entry name" value="MFS_1"/>
    <property type="match status" value="1"/>
</dbReference>
<dbReference type="GO" id="GO:0042910">
    <property type="term" value="F:xenobiotic transmembrane transporter activity"/>
    <property type="evidence" value="ECO:0007669"/>
    <property type="project" value="InterPro"/>
</dbReference>
<feature type="transmembrane region" description="Helical" evidence="8">
    <location>
        <begin position="321"/>
        <end position="344"/>
    </location>
</feature>
<dbReference type="SUPFAM" id="SSF103473">
    <property type="entry name" value="MFS general substrate transporter"/>
    <property type="match status" value="1"/>
</dbReference>
<keyword evidence="3 8" id="KW-0813">Transport</keyword>
<comment type="subcellular location">
    <subcellularLocation>
        <location evidence="8">Cell inner membrane</location>
        <topology evidence="8">Multi-pass membrane protein</topology>
    </subcellularLocation>
    <subcellularLocation>
        <location evidence="1">Cell membrane</location>
        <topology evidence="1">Multi-pass membrane protein</topology>
    </subcellularLocation>
</comment>
<comment type="caution">
    <text evidence="10">The sequence shown here is derived from an EMBL/GenBank/DDBJ whole genome shotgun (WGS) entry which is preliminary data.</text>
</comment>
<keyword evidence="6 8" id="KW-1133">Transmembrane helix</keyword>
<feature type="transmembrane region" description="Helical" evidence="8">
    <location>
        <begin position="295"/>
        <end position="315"/>
    </location>
</feature>
<sequence length="408" mass="43222">MHAVSPGSLFLSSIMNNHFFKNALVLGLLSAIGPFAIDMYLPALPSIGQSLNAQMPAVQASLMAFFISLAIGQLFYGPISDMFGRKLPLYFGLALFAVCSVGCALAPDIETLIVLRFLQGLGASAGMVIPRAIVRDLHTGNDAAKLMALLMLVFSVSPILAPLAGSFLIEWMGWRSVFWSVTVAAVLALILLATGQKETRPAHERAGSSVRGALQAYWLLLRDWRFLGLVFIGAFGISSFFAYLANSSFVLINHYGLTPRQYSIAFAANAAAFIGVSQLTGNLTRRFGLVPLVKFAVRGYALFMLALLAMNQIGIERLDVMLAMLFVGFGFLGLVIPTTAVLALEEHGAIAGTASALMGTLQFVTGAVVMAVVGLFADGTASPMVAGIAGCAVLAALVSRLTLPHVKL</sequence>
<evidence type="ECO:0000256" key="2">
    <source>
        <dbReference type="ARBA" id="ARBA00006236"/>
    </source>
</evidence>
<evidence type="ECO:0000256" key="8">
    <source>
        <dbReference type="RuleBase" id="RU365088"/>
    </source>
</evidence>
<dbReference type="GO" id="GO:0015385">
    <property type="term" value="F:sodium:proton antiporter activity"/>
    <property type="evidence" value="ECO:0007669"/>
    <property type="project" value="TreeGrafter"/>
</dbReference>
<feature type="transmembrane region" description="Helical" evidence="8">
    <location>
        <begin position="19"/>
        <end position="37"/>
    </location>
</feature>
<dbReference type="PROSITE" id="PS50850">
    <property type="entry name" value="MFS"/>
    <property type="match status" value="1"/>
</dbReference>
<protein>
    <recommendedName>
        <fullName evidence="8">Bcr/CflA family efflux transporter</fullName>
    </recommendedName>
</protein>
<dbReference type="GO" id="GO:1990961">
    <property type="term" value="P:xenobiotic detoxification by transmembrane export across the plasma membrane"/>
    <property type="evidence" value="ECO:0007669"/>
    <property type="project" value="InterPro"/>
</dbReference>
<feature type="transmembrane region" description="Helical" evidence="8">
    <location>
        <begin position="57"/>
        <end position="76"/>
    </location>
</feature>
<evidence type="ECO:0000256" key="7">
    <source>
        <dbReference type="ARBA" id="ARBA00023136"/>
    </source>
</evidence>
<feature type="transmembrane region" description="Helical" evidence="8">
    <location>
        <begin position="88"/>
        <end position="107"/>
    </location>
</feature>
<feature type="transmembrane region" description="Helical" evidence="8">
    <location>
        <begin position="113"/>
        <end position="134"/>
    </location>
</feature>
<evidence type="ECO:0000313" key="11">
    <source>
        <dbReference type="Proteomes" id="UP000642180"/>
    </source>
</evidence>
<feature type="transmembrane region" description="Helical" evidence="8">
    <location>
        <begin position="264"/>
        <end position="283"/>
    </location>
</feature>
<dbReference type="InterPro" id="IPR036259">
    <property type="entry name" value="MFS_trans_sf"/>
</dbReference>
<keyword evidence="11" id="KW-1185">Reference proteome</keyword>
<dbReference type="PANTHER" id="PTHR23502">
    <property type="entry name" value="MAJOR FACILITATOR SUPERFAMILY"/>
    <property type="match status" value="1"/>
</dbReference>
<dbReference type="CDD" id="cd17320">
    <property type="entry name" value="MFS_MdfA_MDR_like"/>
    <property type="match status" value="1"/>
</dbReference>
<feature type="transmembrane region" description="Helical" evidence="8">
    <location>
        <begin position="383"/>
        <end position="403"/>
    </location>
</feature>
<comment type="similarity">
    <text evidence="2 8">Belongs to the major facilitator superfamily. Bcr/CmlA family.</text>
</comment>